<dbReference type="InterPro" id="IPR050708">
    <property type="entry name" value="T6SS_VgrG/RHS"/>
</dbReference>
<proteinExistence type="predicted"/>
<protein>
    <submittedName>
        <fullName evidence="2">RHS repeat-associated protein</fullName>
    </submittedName>
</protein>
<dbReference type="Proteomes" id="UP000233767">
    <property type="component" value="Unassembled WGS sequence"/>
</dbReference>
<dbReference type="EMBL" id="PJND01000007">
    <property type="protein sequence ID" value="PKW29034.1"/>
    <property type="molecule type" value="Genomic_DNA"/>
</dbReference>
<keyword evidence="1" id="KW-0812">Transmembrane</keyword>
<feature type="transmembrane region" description="Helical" evidence="1">
    <location>
        <begin position="228"/>
        <end position="249"/>
    </location>
</feature>
<name>A0ABX4RX24_9FLAO</name>
<reference evidence="2 3" key="1">
    <citation type="submission" date="2017-12" db="EMBL/GenBank/DDBJ databases">
        <title>Genomic Encyclopedia of Type Strains, Phase III (KMG-III): the genomes of soil and plant-associated and newly described type strains.</title>
        <authorList>
            <person name="Whitman W."/>
        </authorList>
    </citation>
    <scope>NUCLEOTIDE SEQUENCE [LARGE SCALE GENOMIC DNA]</scope>
    <source>
        <strain evidence="2 3">IP-10</strain>
    </source>
</reference>
<evidence type="ECO:0000313" key="2">
    <source>
        <dbReference type="EMBL" id="PKW29034.1"/>
    </source>
</evidence>
<dbReference type="PANTHER" id="PTHR32305:SF15">
    <property type="entry name" value="PROTEIN RHSA-RELATED"/>
    <property type="match status" value="1"/>
</dbReference>
<dbReference type="RefSeq" id="WP_310793699.1">
    <property type="nucleotide sequence ID" value="NZ_PJND01000007.1"/>
</dbReference>
<dbReference type="Gene3D" id="2.180.10.10">
    <property type="entry name" value="RHS repeat-associated core"/>
    <property type="match status" value="1"/>
</dbReference>
<evidence type="ECO:0000256" key="1">
    <source>
        <dbReference type="SAM" id="Phobius"/>
    </source>
</evidence>
<keyword evidence="1" id="KW-0472">Membrane</keyword>
<feature type="transmembrane region" description="Helical" evidence="1">
    <location>
        <begin position="269"/>
        <end position="288"/>
    </location>
</feature>
<accession>A0ABX4RX24</accession>
<dbReference type="NCBIfam" id="TIGR03696">
    <property type="entry name" value="Rhs_assc_core"/>
    <property type="match status" value="1"/>
</dbReference>
<sequence length="368" mass="40239">MDWGKGGLIILEENHYYPFGLKHEKYNVDVYRHVPIQGTDGYYTGGTGLEPIPNFLSPLDRERAYAYKYKYNGKEWQDELGLNFYDYGARNYDPALGRWMNIDPLAEKSRRFSPYVYALNNPVYFIDPDGMEGVGFLSELGADIAGVKITDFDYDDITIRGKNAKTGEMQPTVVIKTELVDETVDLPSLPVVPKHDPVTNKDQNKPLVVYGMDELVKSQVKKFGNPNALFLTLSGGIVAGGGIGGSVQIVHFLTGEDTGGTFLYTPDNFTYSIGLSAGISLEIGAAYASNSTKKTFNRDTMAGTNIDLAGGLGTISGTLSMGLTSKWNWTPTSYSVSTSILGESAFKAGASLSVSEMKLQTTLKKPKK</sequence>
<evidence type="ECO:0000313" key="3">
    <source>
        <dbReference type="Proteomes" id="UP000233767"/>
    </source>
</evidence>
<organism evidence="2 3">
    <name type="scientific">Flavobacterium lindanitolerans</name>
    <dbReference type="NCBI Taxonomy" id="428988"/>
    <lineage>
        <taxon>Bacteria</taxon>
        <taxon>Pseudomonadati</taxon>
        <taxon>Bacteroidota</taxon>
        <taxon>Flavobacteriia</taxon>
        <taxon>Flavobacteriales</taxon>
        <taxon>Flavobacteriaceae</taxon>
        <taxon>Flavobacterium</taxon>
    </lineage>
</organism>
<gene>
    <name evidence="2" type="ORF">B0G92_0663</name>
</gene>
<dbReference type="InterPro" id="IPR022385">
    <property type="entry name" value="Rhs_assc_core"/>
</dbReference>
<keyword evidence="3" id="KW-1185">Reference proteome</keyword>
<dbReference type="PANTHER" id="PTHR32305">
    <property type="match status" value="1"/>
</dbReference>
<comment type="caution">
    <text evidence="2">The sequence shown here is derived from an EMBL/GenBank/DDBJ whole genome shotgun (WGS) entry which is preliminary data.</text>
</comment>
<keyword evidence="1" id="KW-1133">Transmembrane helix</keyword>